<gene>
    <name evidence="18" type="primary">LOC104588306</name>
</gene>
<accession>A0A1U7ZB64</accession>
<keyword evidence="11" id="KW-0496">Mitochondrion</keyword>
<feature type="domain" description="Lipoyl-binding" evidence="16">
    <location>
        <begin position="158"/>
        <end position="233"/>
    </location>
</feature>
<dbReference type="CDD" id="cd06849">
    <property type="entry name" value="lipoyl_domain"/>
    <property type="match status" value="1"/>
</dbReference>
<evidence type="ECO:0000256" key="10">
    <source>
        <dbReference type="ARBA" id="ARBA00022946"/>
    </source>
</evidence>
<dbReference type="PROSITE" id="PS50968">
    <property type="entry name" value="BIOTINYL_LIPOYL"/>
    <property type="match status" value="1"/>
</dbReference>
<dbReference type="GO" id="GO:0006099">
    <property type="term" value="P:tricarboxylic acid cycle"/>
    <property type="evidence" value="ECO:0000318"/>
    <property type="project" value="GO_Central"/>
</dbReference>
<sequence length="531" mass="57808">MLGIIRRKLACGGSSASILGQSFQRIPVVSGPRSCTTARKKALLLRRGSKEVENLIHHTLPGGSVTSKPVREFVAFGKTRSPICVWSRLFSSDNEGSPCQSKLVASRERRNPRRKRKALSEVSPYLDDDWSSSDDSSASDTEDSSNIGSVELNSAGDMVDAVVPFMGESITDGTLAKFLKKPGDSVQVDEPIAQVETDKVTIDVASPEAGVIQKFVAKEGDTVEPGTKIAVISKSGEGAALATPSEKKSDKEASQPPPPEKETVAKEETKADILAIKQRPKTPSPPPKASATEPQLPPKERERRVPMTRLRKRVATRLKDSQNTFAMLTTFNEVDMTNLMKLRSDYKDAFLEKHGLKLGFMSGFVKAAVSGLQNQPIINAVIDGDDIIYRDYIDISIAVGTPKGLVVPVIRNADKMNFAEIEKEINTLARKANDGTISIDEMAGGSFTISNGGVYGSLLSTPIINPPQSAILGMHSIVTRPMVVGGNIVPRPMMYIALTYDHRLIDGREAVFFLRRIKDVVEDPRRLLLDI</sequence>
<dbReference type="GeneID" id="104588306"/>
<evidence type="ECO:0000256" key="12">
    <source>
        <dbReference type="ARBA" id="ARBA00023315"/>
    </source>
</evidence>
<dbReference type="FunCoup" id="A0A1U7ZB64">
    <property type="interactions" value="3244"/>
</dbReference>
<keyword evidence="7" id="KW-0816">Tricarboxylic acid cycle</keyword>
<evidence type="ECO:0000256" key="8">
    <source>
        <dbReference type="ARBA" id="ARBA00022679"/>
    </source>
</evidence>
<dbReference type="GO" id="GO:0004149">
    <property type="term" value="F:dihydrolipoyllysine-residue succinyltransferase activity"/>
    <property type="evidence" value="ECO:0000318"/>
    <property type="project" value="GO_Central"/>
</dbReference>
<evidence type="ECO:0000256" key="3">
    <source>
        <dbReference type="ARBA" id="ARBA00005145"/>
    </source>
</evidence>
<dbReference type="InterPro" id="IPR006255">
    <property type="entry name" value="SucB"/>
</dbReference>
<comment type="subcellular location">
    <subcellularLocation>
        <location evidence="2">Mitochondrion</location>
    </subcellularLocation>
</comment>
<evidence type="ECO:0000256" key="7">
    <source>
        <dbReference type="ARBA" id="ARBA00022532"/>
    </source>
</evidence>
<feature type="region of interest" description="Disordered" evidence="15">
    <location>
        <begin position="234"/>
        <end position="304"/>
    </location>
</feature>
<evidence type="ECO:0000256" key="4">
    <source>
        <dbReference type="ARBA" id="ARBA00007317"/>
    </source>
</evidence>
<dbReference type="OrthoDB" id="5391403at2759"/>
<evidence type="ECO:0000256" key="2">
    <source>
        <dbReference type="ARBA" id="ARBA00004173"/>
    </source>
</evidence>
<comment type="similarity">
    <text evidence="4">Belongs to the 2-oxoacid dehydrogenase family.</text>
</comment>
<keyword evidence="12" id="KW-0012">Acyltransferase</keyword>
<comment type="pathway">
    <text evidence="3">Amino-acid degradation; L-lysine degradation via saccharopine pathway; glutaryl-CoA from L-lysine: step 6/6.</text>
</comment>
<evidence type="ECO:0000256" key="15">
    <source>
        <dbReference type="SAM" id="MobiDB-lite"/>
    </source>
</evidence>
<dbReference type="InterPro" id="IPR050537">
    <property type="entry name" value="2-oxoacid_dehydrogenase"/>
</dbReference>
<dbReference type="InterPro" id="IPR003016">
    <property type="entry name" value="2-oxoA_DH_lipoyl-BS"/>
</dbReference>
<dbReference type="Pfam" id="PF00364">
    <property type="entry name" value="Biotin_lipoyl"/>
    <property type="match status" value="1"/>
</dbReference>
<dbReference type="SUPFAM" id="SSF52777">
    <property type="entry name" value="CoA-dependent acyltransferases"/>
    <property type="match status" value="1"/>
</dbReference>
<evidence type="ECO:0000256" key="14">
    <source>
        <dbReference type="ARBA" id="ARBA00052761"/>
    </source>
</evidence>
<dbReference type="SUPFAM" id="SSF51230">
    <property type="entry name" value="Single hybrid motif"/>
    <property type="match status" value="1"/>
</dbReference>
<dbReference type="InterPro" id="IPR001078">
    <property type="entry name" value="2-oxoacid_DH_actylTfrase"/>
</dbReference>
<dbReference type="InterPro" id="IPR011053">
    <property type="entry name" value="Single_hybrid_motif"/>
</dbReference>
<dbReference type="Proteomes" id="UP000189703">
    <property type="component" value="Unplaced"/>
</dbReference>
<dbReference type="EC" id="2.3.1.61" evidence="6"/>
<evidence type="ECO:0000256" key="9">
    <source>
        <dbReference type="ARBA" id="ARBA00022823"/>
    </source>
</evidence>
<keyword evidence="17" id="KW-1185">Reference proteome</keyword>
<dbReference type="InParanoid" id="A0A1U7ZB64"/>
<comment type="function">
    <text evidence="13">The 2-oxoglutarate dehydrogenase complex catalyzes the overall conversion of 2-oxoglutarate to succinyl-CoA and CO(2). It contains multiple copies of three enzymatic components: 2-oxoglutarate dehydrogenase (E1), dihydrolipoamide succinyltransferase (E2) and lipoamide dehydrogenase (E3).</text>
</comment>
<dbReference type="OMA" id="PRPMMFL"/>
<dbReference type="Gene3D" id="2.40.50.100">
    <property type="match status" value="1"/>
</dbReference>
<dbReference type="InterPro" id="IPR023213">
    <property type="entry name" value="CAT-like_dom_sf"/>
</dbReference>
<dbReference type="AlphaFoldDB" id="A0A1U7ZB64"/>
<dbReference type="PROSITE" id="PS00189">
    <property type="entry name" value="LIPOYL"/>
    <property type="match status" value="1"/>
</dbReference>
<keyword evidence="8" id="KW-0808">Transferase</keyword>
<comment type="catalytic activity">
    <reaction evidence="14">
        <text>N(6)-[(R)-dihydrolipoyl]-L-lysyl-[protein] + succinyl-CoA = N(6)-[(R)-S(8)-succinyldihydrolipoyl]-L-lysyl-[protein] + CoA</text>
        <dbReference type="Rhea" id="RHEA:15213"/>
        <dbReference type="Rhea" id="RHEA-COMP:10475"/>
        <dbReference type="Rhea" id="RHEA-COMP:20092"/>
        <dbReference type="ChEBI" id="CHEBI:57287"/>
        <dbReference type="ChEBI" id="CHEBI:57292"/>
        <dbReference type="ChEBI" id="CHEBI:83100"/>
        <dbReference type="ChEBI" id="CHEBI:83120"/>
        <dbReference type="EC" id="2.3.1.61"/>
    </reaction>
</comment>
<keyword evidence="9" id="KW-0450">Lipoyl</keyword>
<evidence type="ECO:0000256" key="6">
    <source>
        <dbReference type="ARBA" id="ARBA00012945"/>
    </source>
</evidence>
<protein>
    <recommendedName>
        <fullName evidence="6">dihydrolipoyllysine-residue succinyltransferase</fullName>
        <ecNumber evidence="6">2.3.1.61</ecNumber>
    </recommendedName>
</protein>
<keyword evidence="10" id="KW-0809">Transit peptide</keyword>
<dbReference type="KEGG" id="nnu:104588306"/>
<evidence type="ECO:0000256" key="13">
    <source>
        <dbReference type="ARBA" id="ARBA00037426"/>
    </source>
</evidence>
<evidence type="ECO:0000256" key="11">
    <source>
        <dbReference type="ARBA" id="ARBA00023128"/>
    </source>
</evidence>
<reference evidence="18" key="1">
    <citation type="submission" date="2025-08" db="UniProtKB">
        <authorList>
            <consortium name="RefSeq"/>
        </authorList>
    </citation>
    <scope>IDENTIFICATION</scope>
</reference>
<dbReference type="PANTHER" id="PTHR43416:SF42">
    <property type="entry name" value="DIHYDROLIPOYLLYSINE-RESIDUE SUCCINYLTRANSFERASE"/>
    <property type="match status" value="1"/>
</dbReference>
<evidence type="ECO:0000256" key="5">
    <source>
        <dbReference type="ARBA" id="ARBA00011484"/>
    </source>
</evidence>
<dbReference type="GO" id="GO:0045252">
    <property type="term" value="C:oxoglutarate dehydrogenase complex"/>
    <property type="evidence" value="ECO:0007669"/>
    <property type="project" value="InterPro"/>
</dbReference>
<evidence type="ECO:0000313" key="18">
    <source>
        <dbReference type="RefSeq" id="XP_010244480.1"/>
    </source>
</evidence>
<dbReference type="GO" id="GO:0005739">
    <property type="term" value="C:mitochondrion"/>
    <property type="evidence" value="ECO:0000318"/>
    <property type="project" value="GO_Central"/>
</dbReference>
<comment type="subunit">
    <text evidence="5">Forms a 24-polypeptide structural core with octahedral symmetry.</text>
</comment>
<name>A0A1U7ZB64_NELNU</name>
<dbReference type="UniPathway" id="UPA00868">
    <property type="reaction ID" value="UER00840"/>
</dbReference>
<dbReference type="FunFam" id="3.30.559.10:FF:000006">
    <property type="entry name" value="Dihydrolipoyllysine-residue succinyltransferase component of 2-oxoglutarate dehydrogenase complex, mitochondrial"/>
    <property type="match status" value="1"/>
</dbReference>
<proteinExistence type="inferred from homology"/>
<dbReference type="Pfam" id="PF00198">
    <property type="entry name" value="2-oxoacid_dh"/>
    <property type="match status" value="1"/>
</dbReference>
<dbReference type="Gene3D" id="3.30.559.10">
    <property type="entry name" value="Chloramphenicol acetyltransferase-like domain"/>
    <property type="match status" value="1"/>
</dbReference>
<dbReference type="GO" id="GO:0033512">
    <property type="term" value="P:L-lysine catabolic process to acetyl-CoA via saccharopine"/>
    <property type="evidence" value="ECO:0007669"/>
    <property type="project" value="UniProtKB-UniPathway"/>
</dbReference>
<feature type="region of interest" description="Disordered" evidence="15">
    <location>
        <begin position="92"/>
        <end position="152"/>
    </location>
</feature>
<dbReference type="STRING" id="4432.A0A1U7ZB64"/>
<comment type="cofactor">
    <cofactor evidence="1">
        <name>(R)-lipoate</name>
        <dbReference type="ChEBI" id="CHEBI:83088"/>
    </cofactor>
</comment>
<dbReference type="eggNOG" id="KOG0559">
    <property type="taxonomic scope" value="Eukaryota"/>
</dbReference>
<dbReference type="RefSeq" id="XP_010244480.1">
    <property type="nucleotide sequence ID" value="XM_010246178.2"/>
</dbReference>
<dbReference type="NCBIfam" id="TIGR01347">
    <property type="entry name" value="sucB"/>
    <property type="match status" value="1"/>
</dbReference>
<organism evidence="17 18">
    <name type="scientific">Nelumbo nucifera</name>
    <name type="common">Sacred lotus</name>
    <dbReference type="NCBI Taxonomy" id="4432"/>
    <lineage>
        <taxon>Eukaryota</taxon>
        <taxon>Viridiplantae</taxon>
        <taxon>Streptophyta</taxon>
        <taxon>Embryophyta</taxon>
        <taxon>Tracheophyta</taxon>
        <taxon>Spermatophyta</taxon>
        <taxon>Magnoliopsida</taxon>
        <taxon>Proteales</taxon>
        <taxon>Nelumbonaceae</taxon>
        <taxon>Nelumbo</taxon>
    </lineage>
</organism>
<dbReference type="PANTHER" id="PTHR43416">
    <property type="entry name" value="DIHYDROLIPOYLLYSINE-RESIDUE SUCCINYLTRANSFERASE COMPONENT OF 2-OXOGLUTARATE DEHYDROGENASE COMPLEX, MITOCHONDRIAL-RELATED"/>
    <property type="match status" value="1"/>
</dbReference>
<evidence type="ECO:0000313" key="17">
    <source>
        <dbReference type="Proteomes" id="UP000189703"/>
    </source>
</evidence>
<dbReference type="InterPro" id="IPR000089">
    <property type="entry name" value="Biotin_lipoyl"/>
</dbReference>
<feature type="compositionally biased region" description="Basic and acidic residues" evidence="15">
    <location>
        <begin position="245"/>
        <end position="271"/>
    </location>
</feature>
<evidence type="ECO:0000256" key="1">
    <source>
        <dbReference type="ARBA" id="ARBA00001938"/>
    </source>
</evidence>
<evidence type="ECO:0000259" key="16">
    <source>
        <dbReference type="PROSITE" id="PS50968"/>
    </source>
</evidence>